<dbReference type="InterPro" id="IPR036390">
    <property type="entry name" value="WH_DNA-bd_sf"/>
</dbReference>
<comment type="caution">
    <text evidence="5">The sequence shown here is derived from an EMBL/GenBank/DDBJ whole genome shotgun (WGS) entry which is preliminary data.</text>
</comment>
<sequence>MSKVLELQRPRLLTDVVGERLREAIVTGDLKLGEQVSEAQLAQLMNVSKTPVREALLRLKAEGLVEIHPQRGTFVFRLSPAEVAHLCQFRAMVETEALREAMQSQPKVLVKRLAGFVKAMKSAEQTQDLPALARLDMDFHWAFLELCDNDYLRAGYELLRYQLNALRHRSPISNAVPSHQILVEAIAGEDAAAATNLLREHIQENEPRYRVACGLE</sequence>
<dbReference type="PANTHER" id="PTHR43537">
    <property type="entry name" value="TRANSCRIPTIONAL REGULATOR, GNTR FAMILY"/>
    <property type="match status" value="1"/>
</dbReference>
<dbReference type="GO" id="GO:0003677">
    <property type="term" value="F:DNA binding"/>
    <property type="evidence" value="ECO:0007669"/>
    <property type="project" value="UniProtKB-KW"/>
</dbReference>
<gene>
    <name evidence="5" type="ORF">HNP48_006252</name>
</gene>
<accession>A0A7X0PKA5</accession>
<feature type="domain" description="HTH gntR-type" evidence="4">
    <location>
        <begin position="11"/>
        <end position="78"/>
    </location>
</feature>
<reference evidence="5 6" key="1">
    <citation type="submission" date="2020-08" db="EMBL/GenBank/DDBJ databases">
        <title>Functional genomics of gut bacteria from endangered species of beetles.</title>
        <authorList>
            <person name="Carlos-Shanley C."/>
        </authorList>
    </citation>
    <scope>NUCLEOTIDE SEQUENCE [LARGE SCALE GENOMIC DNA]</scope>
    <source>
        <strain evidence="5 6">S00198</strain>
    </source>
</reference>
<keyword evidence="6" id="KW-1185">Reference proteome</keyword>
<dbReference type="GO" id="GO:0003700">
    <property type="term" value="F:DNA-binding transcription factor activity"/>
    <property type="evidence" value="ECO:0007669"/>
    <property type="project" value="InterPro"/>
</dbReference>
<evidence type="ECO:0000259" key="4">
    <source>
        <dbReference type="PROSITE" id="PS50949"/>
    </source>
</evidence>
<dbReference type="EMBL" id="JACHLK010000020">
    <property type="protein sequence ID" value="MBB6563532.1"/>
    <property type="molecule type" value="Genomic_DNA"/>
</dbReference>
<dbReference type="RefSeq" id="WP_184864684.1">
    <property type="nucleotide sequence ID" value="NZ_JACHLK010000020.1"/>
</dbReference>
<protein>
    <submittedName>
        <fullName evidence="5">DNA-binding GntR family transcriptional regulator</fullName>
    </submittedName>
</protein>
<proteinExistence type="predicted"/>
<dbReference type="Proteomes" id="UP000575083">
    <property type="component" value="Unassembled WGS sequence"/>
</dbReference>
<dbReference type="SMART" id="SM00895">
    <property type="entry name" value="FCD"/>
    <property type="match status" value="1"/>
</dbReference>
<dbReference type="PRINTS" id="PR00035">
    <property type="entry name" value="HTHGNTR"/>
</dbReference>
<dbReference type="InterPro" id="IPR036388">
    <property type="entry name" value="WH-like_DNA-bd_sf"/>
</dbReference>
<name>A0A7X0PKA5_9BURK</name>
<dbReference type="SUPFAM" id="SSF46785">
    <property type="entry name" value="Winged helix' DNA-binding domain"/>
    <property type="match status" value="1"/>
</dbReference>
<dbReference type="InterPro" id="IPR011711">
    <property type="entry name" value="GntR_C"/>
</dbReference>
<dbReference type="PROSITE" id="PS50949">
    <property type="entry name" value="HTH_GNTR"/>
    <property type="match status" value="1"/>
</dbReference>
<dbReference type="Gene3D" id="1.10.10.10">
    <property type="entry name" value="Winged helix-like DNA-binding domain superfamily/Winged helix DNA-binding domain"/>
    <property type="match status" value="1"/>
</dbReference>
<dbReference type="CDD" id="cd07377">
    <property type="entry name" value="WHTH_GntR"/>
    <property type="match status" value="1"/>
</dbReference>
<dbReference type="Pfam" id="PF07729">
    <property type="entry name" value="FCD"/>
    <property type="match status" value="1"/>
</dbReference>
<evidence type="ECO:0000256" key="1">
    <source>
        <dbReference type="ARBA" id="ARBA00023015"/>
    </source>
</evidence>
<organism evidence="5 6">
    <name type="scientific">Acidovorax soli</name>
    <dbReference type="NCBI Taxonomy" id="592050"/>
    <lineage>
        <taxon>Bacteria</taxon>
        <taxon>Pseudomonadati</taxon>
        <taxon>Pseudomonadota</taxon>
        <taxon>Betaproteobacteria</taxon>
        <taxon>Burkholderiales</taxon>
        <taxon>Comamonadaceae</taxon>
        <taxon>Acidovorax</taxon>
    </lineage>
</organism>
<dbReference type="InterPro" id="IPR008920">
    <property type="entry name" value="TF_FadR/GntR_C"/>
</dbReference>
<dbReference type="Pfam" id="PF00392">
    <property type="entry name" value="GntR"/>
    <property type="match status" value="1"/>
</dbReference>
<evidence type="ECO:0000256" key="3">
    <source>
        <dbReference type="ARBA" id="ARBA00023163"/>
    </source>
</evidence>
<dbReference type="SUPFAM" id="SSF48008">
    <property type="entry name" value="GntR ligand-binding domain-like"/>
    <property type="match status" value="1"/>
</dbReference>
<dbReference type="Gene3D" id="1.20.120.530">
    <property type="entry name" value="GntR ligand-binding domain-like"/>
    <property type="match status" value="1"/>
</dbReference>
<keyword evidence="1" id="KW-0805">Transcription regulation</keyword>
<dbReference type="AlphaFoldDB" id="A0A7X0PKA5"/>
<keyword evidence="3" id="KW-0804">Transcription</keyword>
<dbReference type="SMART" id="SM00345">
    <property type="entry name" value="HTH_GNTR"/>
    <property type="match status" value="1"/>
</dbReference>
<evidence type="ECO:0000256" key="2">
    <source>
        <dbReference type="ARBA" id="ARBA00023125"/>
    </source>
</evidence>
<dbReference type="InterPro" id="IPR000524">
    <property type="entry name" value="Tscrpt_reg_HTH_GntR"/>
</dbReference>
<evidence type="ECO:0000313" key="6">
    <source>
        <dbReference type="Proteomes" id="UP000575083"/>
    </source>
</evidence>
<evidence type="ECO:0000313" key="5">
    <source>
        <dbReference type="EMBL" id="MBB6563532.1"/>
    </source>
</evidence>
<keyword evidence="2 5" id="KW-0238">DNA-binding</keyword>
<dbReference type="PANTHER" id="PTHR43537:SF51">
    <property type="entry name" value="HTH-TYPE TRANSCRIPTIONAL REGULATOR LGOR-RELATED"/>
    <property type="match status" value="1"/>
</dbReference>